<dbReference type="EMBL" id="CP109441">
    <property type="protein sequence ID" value="WUV42296.1"/>
    <property type="molecule type" value="Genomic_DNA"/>
</dbReference>
<dbReference type="PROSITE" id="PS51257">
    <property type="entry name" value="PROKAR_LIPOPROTEIN"/>
    <property type="match status" value="1"/>
</dbReference>
<evidence type="ECO:0000313" key="2">
    <source>
        <dbReference type="EMBL" id="WUV42296.1"/>
    </source>
</evidence>
<feature type="chain" id="PRO_5045545606" description="Lipoprotein" evidence="1">
    <location>
        <begin position="26"/>
        <end position="172"/>
    </location>
</feature>
<accession>A0ABZ1YJ41</accession>
<proteinExistence type="predicted"/>
<feature type="signal peptide" evidence="1">
    <location>
        <begin position="1"/>
        <end position="25"/>
    </location>
</feature>
<keyword evidence="3" id="KW-1185">Reference proteome</keyword>
<sequence>MKIQYFALVALAVSMMSACGTPPSAEEVCGSNNLFTFDSRNEPLGSGSRLKAEIGKAAAAKAATTLGDIARDAGWSDNWDRMITVYSDADVDELNKAAQIDLPKICWQGLPYRANSDGPSPGYYLFLSNGRRVQAVDWDTLTQPPLTLHRQPSLTPLSALVVDERGELAPAG</sequence>
<evidence type="ECO:0000256" key="1">
    <source>
        <dbReference type="SAM" id="SignalP"/>
    </source>
</evidence>
<dbReference type="Proteomes" id="UP001432062">
    <property type="component" value="Chromosome"/>
</dbReference>
<protein>
    <recommendedName>
        <fullName evidence="4">Lipoprotein</fullName>
    </recommendedName>
</protein>
<dbReference type="RefSeq" id="WP_329405114.1">
    <property type="nucleotide sequence ID" value="NZ_CP109441.1"/>
</dbReference>
<evidence type="ECO:0008006" key="4">
    <source>
        <dbReference type="Google" id="ProtNLM"/>
    </source>
</evidence>
<name>A0ABZ1YJ41_9NOCA</name>
<evidence type="ECO:0000313" key="3">
    <source>
        <dbReference type="Proteomes" id="UP001432062"/>
    </source>
</evidence>
<gene>
    <name evidence="2" type="ORF">OG563_23780</name>
</gene>
<organism evidence="2 3">
    <name type="scientific">Nocardia vinacea</name>
    <dbReference type="NCBI Taxonomy" id="96468"/>
    <lineage>
        <taxon>Bacteria</taxon>
        <taxon>Bacillati</taxon>
        <taxon>Actinomycetota</taxon>
        <taxon>Actinomycetes</taxon>
        <taxon>Mycobacteriales</taxon>
        <taxon>Nocardiaceae</taxon>
        <taxon>Nocardia</taxon>
    </lineage>
</organism>
<keyword evidence="1" id="KW-0732">Signal</keyword>
<reference evidence="2" key="1">
    <citation type="submission" date="2022-10" db="EMBL/GenBank/DDBJ databases">
        <title>The complete genomes of actinobacterial strains from the NBC collection.</title>
        <authorList>
            <person name="Joergensen T.S."/>
            <person name="Alvarez Arevalo M."/>
            <person name="Sterndorff E.B."/>
            <person name="Faurdal D."/>
            <person name="Vuksanovic O."/>
            <person name="Mourched A.-S."/>
            <person name="Charusanti P."/>
            <person name="Shaw S."/>
            <person name="Blin K."/>
            <person name="Weber T."/>
        </authorList>
    </citation>
    <scope>NUCLEOTIDE SEQUENCE</scope>
    <source>
        <strain evidence="2">NBC_01482</strain>
    </source>
</reference>